<reference evidence="1 2" key="1">
    <citation type="submission" date="2018-11" db="EMBL/GenBank/DDBJ databases">
        <authorList>
            <consortium name="Pathogen Informatics"/>
        </authorList>
    </citation>
    <scope>NUCLEOTIDE SEQUENCE [LARGE SCALE GENOMIC DNA]</scope>
</reference>
<accession>A0A3P8D6N5</accession>
<keyword evidence="2" id="KW-1185">Reference proteome</keyword>
<evidence type="ECO:0000313" key="3">
    <source>
        <dbReference type="WBParaSite" id="HPBE_0002348801-mRNA-1"/>
    </source>
</evidence>
<dbReference type="AlphaFoldDB" id="A0A183GLB8"/>
<accession>A0A183GLB8</accession>
<dbReference type="Proteomes" id="UP000050761">
    <property type="component" value="Unassembled WGS sequence"/>
</dbReference>
<name>A0A183GLB8_HELPZ</name>
<protein>
    <submittedName>
        <fullName evidence="3">Peptidase A1 domain-containing protein</fullName>
    </submittedName>
</protein>
<organism evidence="2 3">
    <name type="scientific">Heligmosomoides polygyrus</name>
    <name type="common">Parasitic roundworm</name>
    <dbReference type="NCBI Taxonomy" id="6339"/>
    <lineage>
        <taxon>Eukaryota</taxon>
        <taxon>Metazoa</taxon>
        <taxon>Ecdysozoa</taxon>
        <taxon>Nematoda</taxon>
        <taxon>Chromadorea</taxon>
        <taxon>Rhabditida</taxon>
        <taxon>Rhabditina</taxon>
        <taxon>Rhabditomorpha</taxon>
        <taxon>Strongyloidea</taxon>
        <taxon>Heligmosomidae</taxon>
        <taxon>Heligmosomoides</taxon>
    </lineage>
</organism>
<evidence type="ECO:0000313" key="2">
    <source>
        <dbReference type="Proteomes" id="UP000050761"/>
    </source>
</evidence>
<evidence type="ECO:0000313" key="1">
    <source>
        <dbReference type="EMBL" id="VDP39080.1"/>
    </source>
</evidence>
<proteinExistence type="predicted"/>
<dbReference type="EMBL" id="UZAH01035115">
    <property type="protein sequence ID" value="VDP39080.1"/>
    <property type="molecule type" value="Genomic_DNA"/>
</dbReference>
<sequence length="110" mass="12411">MSLDMLTSRLRYTKLEHSETFVPLNENGASETRPFLMNIPTYAIEVGQHSLRLADARCYEHDVVSEAKMVVLGIDKKKSDHSMFLGYALLGPGLAVYNPKVLVHFILCRT</sequence>
<dbReference type="WBParaSite" id="HPBE_0002348801-mRNA-1">
    <property type="protein sequence ID" value="HPBE_0002348801-mRNA-1"/>
    <property type="gene ID" value="HPBE_0002348801"/>
</dbReference>
<gene>
    <name evidence="1" type="ORF">HPBE_LOCUS23487</name>
</gene>
<reference evidence="3" key="2">
    <citation type="submission" date="2019-09" db="UniProtKB">
        <authorList>
            <consortium name="WormBaseParasite"/>
        </authorList>
    </citation>
    <scope>IDENTIFICATION</scope>
</reference>